<feature type="transmembrane region" description="Helical" evidence="6">
    <location>
        <begin position="189"/>
        <end position="208"/>
    </location>
</feature>
<keyword evidence="5 6" id="KW-0472">Membrane</keyword>
<accession>D3Q2P4</accession>
<evidence type="ECO:0000256" key="4">
    <source>
        <dbReference type="ARBA" id="ARBA00022989"/>
    </source>
</evidence>
<evidence type="ECO:0000256" key="3">
    <source>
        <dbReference type="ARBA" id="ARBA00022692"/>
    </source>
</evidence>
<dbReference type="PANTHER" id="PTHR30086">
    <property type="entry name" value="ARGININE EXPORTER PROTEIN ARGO"/>
    <property type="match status" value="1"/>
</dbReference>
<sequence length="211" mass="21947">MMSTAQLLAFTAMAFVVIVVPGPSVLFIVGKALAHGRRYAMASLAGNTLGAFVLVLLVAFGVGTVVEKSIVALMVLKLAGAAYLIFLGVKAWRARGATTSFDSGGRQRGAFRTSVDGFVVGVTNPKTLVFFTAALPQFVDPHSGWVPLQMLLLGLIFLGIAAISDATWGMAAAAARNWFGRSPRRMRTVGGAGGISMITLGVTLAVTGNSK</sequence>
<keyword evidence="3 6" id="KW-0812">Transmembrane</keyword>
<dbReference type="GO" id="GO:0005886">
    <property type="term" value="C:plasma membrane"/>
    <property type="evidence" value="ECO:0007669"/>
    <property type="project" value="UniProtKB-SubCell"/>
</dbReference>
<keyword evidence="4 6" id="KW-1133">Transmembrane helix</keyword>
<dbReference type="RefSeq" id="WP_013021366.1">
    <property type="nucleotide sequence ID" value="NC_013947.1"/>
</dbReference>
<feature type="transmembrane region" description="Helical" evidence="6">
    <location>
        <begin position="6"/>
        <end position="29"/>
    </location>
</feature>
<protein>
    <submittedName>
        <fullName evidence="7">Lysine exporter protein (LYSE/YGGA)</fullName>
    </submittedName>
</protein>
<dbReference type="HOGENOM" id="CLU_079569_3_2_11"/>
<comment type="subcellular location">
    <subcellularLocation>
        <location evidence="1">Cell membrane</location>
        <topology evidence="1">Multi-pass membrane protein</topology>
    </subcellularLocation>
</comment>
<evidence type="ECO:0000256" key="6">
    <source>
        <dbReference type="SAM" id="Phobius"/>
    </source>
</evidence>
<dbReference type="PANTHER" id="PTHR30086:SF20">
    <property type="entry name" value="ARGININE EXPORTER PROTEIN ARGO-RELATED"/>
    <property type="match status" value="1"/>
</dbReference>
<evidence type="ECO:0000256" key="2">
    <source>
        <dbReference type="ARBA" id="ARBA00022475"/>
    </source>
</evidence>
<evidence type="ECO:0000313" key="7">
    <source>
        <dbReference type="EMBL" id="ADD45795.1"/>
    </source>
</evidence>
<gene>
    <name evidence="7" type="ordered locus">Snas_6172</name>
</gene>
<dbReference type="Proteomes" id="UP000000844">
    <property type="component" value="Chromosome"/>
</dbReference>
<evidence type="ECO:0000256" key="5">
    <source>
        <dbReference type="ARBA" id="ARBA00023136"/>
    </source>
</evidence>
<dbReference type="eggNOG" id="COG1280">
    <property type="taxonomic scope" value="Bacteria"/>
</dbReference>
<keyword evidence="8" id="KW-1185">Reference proteome</keyword>
<dbReference type="InterPro" id="IPR001123">
    <property type="entry name" value="LeuE-type"/>
</dbReference>
<evidence type="ECO:0000313" key="8">
    <source>
        <dbReference type="Proteomes" id="UP000000844"/>
    </source>
</evidence>
<dbReference type="OrthoDB" id="3175972at2"/>
<dbReference type="PIRSF" id="PIRSF006324">
    <property type="entry name" value="LeuE"/>
    <property type="match status" value="1"/>
</dbReference>
<name>D3Q2P4_STANL</name>
<proteinExistence type="predicted"/>
<feature type="transmembrane region" description="Helical" evidence="6">
    <location>
        <begin position="110"/>
        <end position="134"/>
    </location>
</feature>
<dbReference type="STRING" id="446470.Snas_6172"/>
<evidence type="ECO:0000256" key="1">
    <source>
        <dbReference type="ARBA" id="ARBA00004651"/>
    </source>
</evidence>
<dbReference type="EMBL" id="CP001778">
    <property type="protein sequence ID" value="ADD45795.1"/>
    <property type="molecule type" value="Genomic_DNA"/>
</dbReference>
<dbReference type="AlphaFoldDB" id="D3Q2P4"/>
<reference evidence="7 8" key="1">
    <citation type="journal article" date="2009" name="Stand. Genomic Sci.">
        <title>Complete genome sequence of Stackebrandtia nassauensis type strain (LLR-40K-21).</title>
        <authorList>
            <person name="Munk C."/>
            <person name="Lapidus A."/>
            <person name="Copeland A."/>
            <person name="Jando M."/>
            <person name="Mayilraj S."/>
            <person name="Glavina Del Rio T."/>
            <person name="Nolan M."/>
            <person name="Chen F."/>
            <person name="Lucas S."/>
            <person name="Tice H."/>
            <person name="Cheng J.F."/>
            <person name="Han C."/>
            <person name="Detter J.C."/>
            <person name="Bruce D."/>
            <person name="Goodwin L."/>
            <person name="Chain P."/>
            <person name="Pitluck S."/>
            <person name="Goker M."/>
            <person name="Ovchinikova G."/>
            <person name="Pati A."/>
            <person name="Ivanova N."/>
            <person name="Mavromatis K."/>
            <person name="Chen A."/>
            <person name="Palaniappan K."/>
            <person name="Land M."/>
            <person name="Hauser L."/>
            <person name="Chang Y.J."/>
            <person name="Jeffries C.D."/>
            <person name="Bristow J."/>
            <person name="Eisen J.A."/>
            <person name="Markowitz V."/>
            <person name="Hugenholtz P."/>
            <person name="Kyrpides N.C."/>
            <person name="Klenk H.P."/>
        </authorList>
    </citation>
    <scope>NUCLEOTIDE SEQUENCE [LARGE SCALE GENOMIC DNA]</scope>
    <source>
        <strain evidence="8">DSM 44728 / CIP 108903 / NRRL B-16338 / NBRC 102104 / LLR-40K-21</strain>
    </source>
</reference>
<dbReference type="Pfam" id="PF01810">
    <property type="entry name" value="LysE"/>
    <property type="match status" value="1"/>
</dbReference>
<feature type="transmembrane region" description="Helical" evidence="6">
    <location>
        <begin position="41"/>
        <end position="63"/>
    </location>
</feature>
<dbReference type="GO" id="GO:0015171">
    <property type="term" value="F:amino acid transmembrane transporter activity"/>
    <property type="evidence" value="ECO:0007669"/>
    <property type="project" value="TreeGrafter"/>
</dbReference>
<keyword evidence="2" id="KW-1003">Cell membrane</keyword>
<dbReference type="KEGG" id="sna:Snas_6172"/>
<feature type="transmembrane region" description="Helical" evidence="6">
    <location>
        <begin position="69"/>
        <end position="89"/>
    </location>
</feature>
<organism evidence="7 8">
    <name type="scientific">Stackebrandtia nassauensis (strain DSM 44728 / CIP 108903 / NRRL B-16338 / NBRC 102104 / LLR-40K-21)</name>
    <dbReference type="NCBI Taxonomy" id="446470"/>
    <lineage>
        <taxon>Bacteria</taxon>
        <taxon>Bacillati</taxon>
        <taxon>Actinomycetota</taxon>
        <taxon>Actinomycetes</taxon>
        <taxon>Glycomycetales</taxon>
        <taxon>Glycomycetaceae</taxon>
        <taxon>Stackebrandtia</taxon>
    </lineage>
</organism>
<feature type="transmembrane region" description="Helical" evidence="6">
    <location>
        <begin position="146"/>
        <end position="168"/>
    </location>
</feature>